<dbReference type="InterPro" id="IPR050425">
    <property type="entry name" value="NAD(P)_dehydrat-like"/>
</dbReference>
<keyword evidence="4" id="KW-1185">Reference proteome</keyword>
<evidence type="ECO:0000256" key="1">
    <source>
        <dbReference type="ARBA" id="ARBA00023002"/>
    </source>
</evidence>
<evidence type="ECO:0000313" key="4">
    <source>
        <dbReference type="Proteomes" id="UP001497457"/>
    </source>
</evidence>
<accession>A0ABC9AM27</accession>
<feature type="domain" description="NAD-dependent epimerase/dehydratase" evidence="2">
    <location>
        <begin position="9"/>
        <end position="245"/>
    </location>
</feature>
<dbReference type="CDD" id="cd08958">
    <property type="entry name" value="FR_SDR_e"/>
    <property type="match status" value="1"/>
</dbReference>
<dbReference type="Gene3D" id="3.40.50.720">
    <property type="entry name" value="NAD(P)-binding Rossmann-like Domain"/>
    <property type="match status" value="1"/>
</dbReference>
<sequence length="340" mass="37451">MAMASLPRVCVTGGGGFIASWLVKLLLSRGYAVHATVRNPDDPKNAFLMNLDGAADNLRLFRADVLDIDSLAAAFAGCEGVFHMASPVPGEKIADPEEEMMAPTVKGTVNVFDACSTMNVKKVILVSSLASVSFIPNWPEDKLIDESCWSNKEFCKENENWYGLAKTKSEEIALEYGKKNGIHVVTVLPGLVFGPLLQSAVLNTSSKVLVYMIQGGPDTMNNKFWPIVDVRDVSDAFLLVYEKAEPSARYICSLDQMDIVDMLDVMKSMYPNYAYVNKMVDVGPKVAITSEKLKDLGWIPRKLQETLADSVECYEKAGLLADVNGNSCRLPYFYRMNIDG</sequence>
<evidence type="ECO:0000259" key="2">
    <source>
        <dbReference type="Pfam" id="PF01370"/>
    </source>
</evidence>
<dbReference type="SUPFAM" id="SSF51735">
    <property type="entry name" value="NAD(P)-binding Rossmann-fold domains"/>
    <property type="match status" value="1"/>
</dbReference>
<dbReference type="Proteomes" id="UP001497457">
    <property type="component" value="Chromosome 21rd"/>
</dbReference>
<proteinExistence type="predicted"/>
<dbReference type="PANTHER" id="PTHR10366">
    <property type="entry name" value="NAD DEPENDENT EPIMERASE/DEHYDRATASE"/>
    <property type="match status" value="1"/>
</dbReference>
<keyword evidence="1" id="KW-0560">Oxidoreductase</keyword>
<organism evidence="3 4">
    <name type="scientific">Urochloa decumbens</name>
    <dbReference type="NCBI Taxonomy" id="240449"/>
    <lineage>
        <taxon>Eukaryota</taxon>
        <taxon>Viridiplantae</taxon>
        <taxon>Streptophyta</taxon>
        <taxon>Embryophyta</taxon>
        <taxon>Tracheophyta</taxon>
        <taxon>Spermatophyta</taxon>
        <taxon>Magnoliopsida</taxon>
        <taxon>Liliopsida</taxon>
        <taxon>Poales</taxon>
        <taxon>Poaceae</taxon>
        <taxon>PACMAD clade</taxon>
        <taxon>Panicoideae</taxon>
        <taxon>Panicodae</taxon>
        <taxon>Paniceae</taxon>
        <taxon>Melinidinae</taxon>
        <taxon>Urochloa</taxon>
    </lineage>
</organism>
<dbReference type="FunFam" id="3.40.50.720:FF:001049">
    <property type="entry name" value="NAD(P)-binding Rossmann-fold superfamily protein"/>
    <property type="match status" value="1"/>
</dbReference>
<dbReference type="EMBL" id="OZ075131">
    <property type="protein sequence ID" value="CAL4981452.1"/>
    <property type="molecule type" value="Genomic_DNA"/>
</dbReference>
<dbReference type="GO" id="GO:0016491">
    <property type="term" value="F:oxidoreductase activity"/>
    <property type="evidence" value="ECO:0007669"/>
    <property type="project" value="UniProtKB-KW"/>
</dbReference>
<reference evidence="4" key="1">
    <citation type="submission" date="2024-06" db="EMBL/GenBank/DDBJ databases">
        <authorList>
            <person name="Ryan C."/>
        </authorList>
    </citation>
    <scope>NUCLEOTIDE SEQUENCE [LARGE SCALE GENOMIC DNA]</scope>
</reference>
<dbReference type="AlphaFoldDB" id="A0ABC9AM27"/>
<dbReference type="PANTHER" id="PTHR10366:SF500">
    <property type="entry name" value="OS09G0491852 PROTEIN"/>
    <property type="match status" value="1"/>
</dbReference>
<name>A0ABC9AM27_9POAL</name>
<dbReference type="InterPro" id="IPR036291">
    <property type="entry name" value="NAD(P)-bd_dom_sf"/>
</dbReference>
<gene>
    <name evidence="3" type="ORF">URODEC1_LOCUS56142</name>
</gene>
<dbReference type="Pfam" id="PF01370">
    <property type="entry name" value="Epimerase"/>
    <property type="match status" value="1"/>
</dbReference>
<dbReference type="FunFam" id="3.40.50.720:FF:001191">
    <property type="entry name" value="Os01g0828100 protein"/>
    <property type="match status" value="1"/>
</dbReference>
<protein>
    <recommendedName>
        <fullName evidence="2">NAD-dependent epimerase/dehydratase domain-containing protein</fullName>
    </recommendedName>
</protein>
<reference evidence="3 4" key="2">
    <citation type="submission" date="2024-10" db="EMBL/GenBank/DDBJ databases">
        <authorList>
            <person name="Ryan C."/>
        </authorList>
    </citation>
    <scope>NUCLEOTIDE SEQUENCE [LARGE SCALE GENOMIC DNA]</scope>
</reference>
<dbReference type="InterPro" id="IPR001509">
    <property type="entry name" value="Epimerase_deHydtase"/>
</dbReference>
<evidence type="ECO:0000313" key="3">
    <source>
        <dbReference type="EMBL" id="CAL4981452.1"/>
    </source>
</evidence>